<protein>
    <submittedName>
        <fullName evidence="1">14265_t:CDS:1</fullName>
    </submittedName>
</protein>
<accession>A0ACA9K3K0</accession>
<gene>
    <name evidence="1" type="ORF">ACOLOM_LOCUS701</name>
</gene>
<proteinExistence type="predicted"/>
<reference evidence="1" key="1">
    <citation type="submission" date="2021-06" db="EMBL/GenBank/DDBJ databases">
        <authorList>
            <person name="Kallberg Y."/>
            <person name="Tangrot J."/>
            <person name="Rosling A."/>
        </authorList>
    </citation>
    <scope>NUCLEOTIDE SEQUENCE</scope>
    <source>
        <strain evidence="1">CL356</strain>
    </source>
</reference>
<evidence type="ECO:0000313" key="1">
    <source>
        <dbReference type="EMBL" id="CAG8449737.1"/>
    </source>
</evidence>
<dbReference type="EMBL" id="CAJVPT010000757">
    <property type="protein sequence ID" value="CAG8449737.1"/>
    <property type="molecule type" value="Genomic_DNA"/>
</dbReference>
<comment type="caution">
    <text evidence="1">The sequence shown here is derived from an EMBL/GenBank/DDBJ whole genome shotgun (WGS) entry which is preliminary data.</text>
</comment>
<name>A0ACA9K3K0_9GLOM</name>
<organism evidence="1 2">
    <name type="scientific">Acaulospora colombiana</name>
    <dbReference type="NCBI Taxonomy" id="27376"/>
    <lineage>
        <taxon>Eukaryota</taxon>
        <taxon>Fungi</taxon>
        <taxon>Fungi incertae sedis</taxon>
        <taxon>Mucoromycota</taxon>
        <taxon>Glomeromycotina</taxon>
        <taxon>Glomeromycetes</taxon>
        <taxon>Diversisporales</taxon>
        <taxon>Acaulosporaceae</taxon>
        <taxon>Acaulospora</taxon>
    </lineage>
</organism>
<dbReference type="Proteomes" id="UP000789525">
    <property type="component" value="Unassembled WGS sequence"/>
</dbReference>
<sequence length="623" mass="69092">MGLYLSNIPGWRLILLGAAALSLIQFVFLSFSVESPRFLASKPGGFHSAKRALQQLRGNADVDNELGGWRQIASEEELVRAEDGEYVSREVEDGDAITTDPIVDSPPVVFRAHTHSDDFDVLKFLTSPHYRPALRVIILVHLTQQLSGINAVLYYSTNILSKILPESSDLITVYISIVNTIMTLVSAYLMDKSGRRTLLLNSIVSMSAASTLLGLGIINDYGFLSAFSIILFVATFSFGLGPIPFLITPEIVDTYAVATASSFGMSLNWVANFLVGFAFLSVSKMVGGYVFFIFAIYLAGASILAKRFVPETKSKSVDEIWRALTQKGNKQQPQEVIPNSSKAKEDNQVAEPALNFMELKTICLQCGHVVTAGSVRKSLSGRAAVKTTVSGDFLELNMQLTIKILKRLNICVKTKSQLPTYCTQTLGSSQLIRRMSTVICDPIHVFIGVSGSGKSSIGNLVSHDLGIPLIEGDNIHNLSNIMKMEAGVPLDDSDREPWLQSIKEEIVKLVTSPSRMVPRVLVTCSALKLKYRDHLRRIPLDDAEMKNINVWFIYLRGSKEVLERRLSERKGHFMKVGMLDTQLKDLEEPKEGQEERIMIIDVDRDLNEVKNEVIDKIETQVVE</sequence>
<evidence type="ECO:0000313" key="2">
    <source>
        <dbReference type="Proteomes" id="UP000789525"/>
    </source>
</evidence>
<keyword evidence="2" id="KW-1185">Reference proteome</keyword>